<evidence type="ECO:0000256" key="2">
    <source>
        <dbReference type="SAM" id="SignalP"/>
    </source>
</evidence>
<gene>
    <name evidence="3" type="ORF">DES52_103121</name>
</gene>
<comment type="caution">
    <text evidence="3">The sequence shown here is derived from an EMBL/GenBank/DDBJ whole genome shotgun (WGS) entry which is preliminary data.</text>
</comment>
<dbReference type="AlphaFoldDB" id="A0A318SAQ0"/>
<dbReference type="OrthoDB" id="4697236at2"/>
<evidence type="ECO:0008006" key="5">
    <source>
        <dbReference type="Google" id="ProtNLM"/>
    </source>
</evidence>
<accession>A0A318SAQ0</accession>
<protein>
    <recommendedName>
        <fullName evidence="5">DUF3060 family protein</fullName>
    </recommendedName>
</protein>
<keyword evidence="4" id="KW-1185">Reference proteome</keyword>
<dbReference type="Proteomes" id="UP000248326">
    <property type="component" value="Unassembled WGS sequence"/>
</dbReference>
<keyword evidence="2" id="KW-0732">Signal</keyword>
<evidence type="ECO:0000313" key="3">
    <source>
        <dbReference type="EMBL" id="PYE55290.1"/>
    </source>
</evidence>
<feature type="region of interest" description="Disordered" evidence="1">
    <location>
        <begin position="88"/>
        <end position="121"/>
    </location>
</feature>
<feature type="chain" id="PRO_5016373969" description="DUF3060 family protein" evidence="2">
    <location>
        <begin position="18"/>
        <end position="121"/>
    </location>
</feature>
<evidence type="ECO:0000313" key="4">
    <source>
        <dbReference type="Proteomes" id="UP000248326"/>
    </source>
</evidence>
<proteinExistence type="predicted"/>
<organism evidence="3 4">
    <name type="scientific">Deinococcus yavapaiensis KR-236</name>
    <dbReference type="NCBI Taxonomy" id="694435"/>
    <lineage>
        <taxon>Bacteria</taxon>
        <taxon>Thermotogati</taxon>
        <taxon>Deinococcota</taxon>
        <taxon>Deinococci</taxon>
        <taxon>Deinococcales</taxon>
        <taxon>Deinococcaceae</taxon>
        <taxon>Deinococcus</taxon>
    </lineage>
</organism>
<reference evidence="3 4" key="1">
    <citation type="submission" date="2018-06" db="EMBL/GenBank/DDBJ databases">
        <title>Genomic Encyclopedia of Type Strains, Phase IV (KMG-IV): sequencing the most valuable type-strain genomes for metagenomic binning, comparative biology and taxonomic classification.</title>
        <authorList>
            <person name="Goeker M."/>
        </authorList>
    </citation>
    <scope>NUCLEOTIDE SEQUENCE [LARGE SCALE GENOMIC DNA]</scope>
    <source>
        <strain evidence="3 4">DSM 18048</strain>
    </source>
</reference>
<dbReference type="EMBL" id="QJSX01000003">
    <property type="protein sequence ID" value="PYE55290.1"/>
    <property type="molecule type" value="Genomic_DNA"/>
</dbReference>
<dbReference type="RefSeq" id="WP_110885647.1">
    <property type="nucleotide sequence ID" value="NZ_QJSX01000003.1"/>
</dbReference>
<feature type="signal peptide" evidence="2">
    <location>
        <begin position="1"/>
        <end position="17"/>
    </location>
</feature>
<dbReference type="InterPro" id="IPR021417">
    <property type="entry name" value="DUF3060"/>
</dbReference>
<name>A0A318SAQ0_9DEIO</name>
<feature type="compositionally biased region" description="Polar residues" evidence="1">
    <location>
        <begin position="88"/>
        <end position="102"/>
    </location>
</feature>
<evidence type="ECO:0000256" key="1">
    <source>
        <dbReference type="SAM" id="MobiDB-lite"/>
    </source>
</evidence>
<feature type="compositionally biased region" description="Low complexity" evidence="1">
    <location>
        <begin position="105"/>
        <end position="121"/>
    </location>
</feature>
<dbReference type="Pfam" id="PF11259">
    <property type="entry name" value="DUF3060"/>
    <property type="match status" value="1"/>
</dbReference>
<sequence length="121" mass="12890">MSRPLILALLLSSSAFAINSTIRDNNKSFRLDCNEANDVVTVRGNKNTVVLTGTCESVTVDGNNNTLQAATIRTLSMRGNNNRVTVKQGSTNFSNTGKNNQFVRPAPTTAPATPPNVATPL</sequence>